<sequence>MNNKIRNFIVFLLLRTPIYILLVILYFNTIKTHLKYFSEKINNNISWVILILFIGILVYLIYISYSYYKNRILDGTTTLKKFYTIYKNDEDIEMNFLNSYIFPIIAGFQEINFIWVIFYEILIYVIISKNINKYYRLFISIFFTEYIAYENENGNECKFFSREKEEIIKEYLENKKEIPLKNVDFSLDSLGRNIFIFKK</sequence>
<keyword evidence="1" id="KW-1133">Transmembrane helix</keyword>
<reference evidence="2" key="1">
    <citation type="submission" date="2014-01" db="EMBL/GenBank/DDBJ databases">
        <title>The Genome Sequence of Fusobacterium nucleatum 13_3C.</title>
        <authorList>
            <consortium name="The Broad Institute Genomics Platform"/>
            <person name="Earl A."/>
            <person name="Allen-Vercoe E."/>
            <person name="Daigneault M."/>
            <person name="Young S.K."/>
            <person name="Zeng Q."/>
            <person name="Gargeya S."/>
            <person name="Fitzgerald M."/>
            <person name="Abouelleil A."/>
            <person name="Alvarado L."/>
            <person name="Chapman S.B."/>
            <person name="Gainer-Dewar J."/>
            <person name="Goldberg J."/>
            <person name="Griggs A."/>
            <person name="Gujja S."/>
            <person name="Hansen M."/>
            <person name="Howarth C."/>
            <person name="Imamovic A."/>
            <person name="Ireland A."/>
            <person name="Larimer J."/>
            <person name="McCowan C."/>
            <person name="Murphy C."/>
            <person name="Pearson M."/>
            <person name="Poon T.W."/>
            <person name="Priest M."/>
            <person name="Roberts A."/>
            <person name="Saif S."/>
            <person name="Shea T."/>
            <person name="Sykes S."/>
            <person name="Wortman J."/>
            <person name="Nusbaum C."/>
            <person name="Birren B."/>
        </authorList>
    </citation>
    <scope>NUCLEOTIDE SEQUENCE [LARGE SCALE GENOMIC DNA]</scope>
    <source>
        <strain evidence="2">13_3C</strain>
    </source>
</reference>
<accession>X7RYK4</accession>
<dbReference type="AlphaFoldDB" id="X7RYK4"/>
<keyword evidence="1" id="KW-0812">Transmembrane</keyword>
<proteinExistence type="predicted"/>
<evidence type="ECO:0000313" key="2">
    <source>
        <dbReference type="EMBL" id="ETZ26571.1"/>
    </source>
</evidence>
<dbReference type="HOGENOM" id="CLU_1568485_0_0_0"/>
<dbReference type="PATRIC" id="fig|1357398.3.peg.1387"/>
<keyword evidence="1" id="KW-0472">Membrane</keyword>
<feature type="transmembrane region" description="Helical" evidence="1">
    <location>
        <begin position="6"/>
        <end position="27"/>
    </location>
</feature>
<organism evidence="2">
    <name type="scientific">Fusobacterium nucleatum 13_3C</name>
    <dbReference type="NCBI Taxonomy" id="1357398"/>
    <lineage>
        <taxon>Bacteria</taxon>
        <taxon>Fusobacteriati</taxon>
        <taxon>Fusobacteriota</taxon>
        <taxon>Fusobacteriia</taxon>
        <taxon>Fusobacteriales</taxon>
        <taxon>Fusobacteriaceae</taxon>
        <taxon>Fusobacterium</taxon>
    </lineage>
</organism>
<feature type="transmembrane region" description="Helical" evidence="1">
    <location>
        <begin position="100"/>
        <end position="127"/>
    </location>
</feature>
<dbReference type="EMBL" id="JAOZ01000011">
    <property type="protein sequence ID" value="ETZ26571.1"/>
    <property type="molecule type" value="Genomic_DNA"/>
</dbReference>
<gene>
    <name evidence="2" type="ORF">HMPREF2085_01402</name>
</gene>
<feature type="transmembrane region" description="Helical" evidence="1">
    <location>
        <begin position="47"/>
        <end position="68"/>
    </location>
</feature>
<name>X7RYK4_FUSNU</name>
<comment type="caution">
    <text evidence="2">The sequence shown here is derived from an EMBL/GenBank/DDBJ whole genome shotgun (WGS) entry which is preliminary data.</text>
</comment>
<dbReference type="OrthoDB" id="9937807at2"/>
<protein>
    <submittedName>
        <fullName evidence="2">Uncharacterized protein</fullName>
    </submittedName>
</protein>
<evidence type="ECO:0000256" key="1">
    <source>
        <dbReference type="SAM" id="Phobius"/>
    </source>
</evidence>